<reference evidence="4" key="1">
    <citation type="submission" date="2022-06" db="EMBL/GenBank/DDBJ databases">
        <title>Draft Genome Sequences of Three Actinomyces oris Strains, Isolated from Healthy Human Feces.</title>
        <authorList>
            <person name="Ye Y."/>
            <person name="Liu C."/>
            <person name="Zhao J."/>
            <person name="Xu J."/>
            <person name="Huang H."/>
            <person name="Wang B."/>
            <person name="Wei J."/>
            <person name="Jing X."/>
        </authorList>
    </citation>
    <scope>NUCLEOTIDE SEQUENCE</scope>
    <source>
        <strain evidence="4">CNGBCC1803368</strain>
    </source>
</reference>
<dbReference type="InterPro" id="IPR032267">
    <property type="entry name" value="DUF4832"/>
</dbReference>
<organism evidence="4 5">
    <name type="scientific">Actinomyces oris</name>
    <dbReference type="NCBI Taxonomy" id="544580"/>
    <lineage>
        <taxon>Bacteria</taxon>
        <taxon>Bacillati</taxon>
        <taxon>Actinomycetota</taxon>
        <taxon>Actinomycetes</taxon>
        <taxon>Actinomycetales</taxon>
        <taxon>Actinomycetaceae</taxon>
        <taxon>Actinomyces</taxon>
    </lineage>
</organism>
<evidence type="ECO:0000256" key="1">
    <source>
        <dbReference type="SAM" id="MobiDB-lite"/>
    </source>
</evidence>
<dbReference type="AlphaFoldDB" id="A0AAE4G3Z3"/>
<evidence type="ECO:0000313" key="5">
    <source>
        <dbReference type="Proteomes" id="UP001180729"/>
    </source>
</evidence>
<protein>
    <submittedName>
        <fullName evidence="4">DUF4832 domain-containing protein</fullName>
    </submittedName>
</protein>
<feature type="domain" description="DUF4832" evidence="3">
    <location>
        <begin position="307"/>
        <end position="501"/>
    </location>
</feature>
<name>A0AAE4G3Z3_9ACTO</name>
<evidence type="ECO:0000259" key="3">
    <source>
        <dbReference type="Pfam" id="PF16116"/>
    </source>
</evidence>
<dbReference type="RefSeq" id="WP_311372696.1">
    <property type="nucleotide sequence ID" value="NZ_JAMZMH010000006.1"/>
</dbReference>
<sequence>MINSQNDNTSSAGSAAPIVRAAQESPARADDAAGASGAAGAGANRYPLGRQMFDRLRRGRKPRLGAILMALVAVVSLATGFRACNCNRAWTEVSAAATPEANPLKGMMPFAPADASHSPALQDNAPPHTMEWLTLPVSDVVTGPGSYAWDKLDAHLNAIASRGHQAVLRFYVDYPGRPSGIPAYLLSSHAVPTHEYTFNGNAPGQSLAPDYNDPEMMSMLTGFVSALGQQYDGDPRLAFITHGLVGFWGEGHTYPMNGKVSGENPSGENWMPSAANQNTLIDTWDGAFQVTPTLARYPSAETVKRGVGYHDDSFGYATMDTADWHFLPKLKEAKADQAWQQHPIGGEVYPGIQECSVRNPGSCMASGSNGGTVDINASIKATHASWLVDNWAFTTTLNGPERERTVQASAETGYDLAVARWRMRNGKVEVQIANNGVAPFYYNWNVEAVAINTSNGMEVGRTTLSGDLRKVAVGKTQTFSGQLPADPAGENTILVRVVNPLDSGQPLRFSSAGQDQTLPGYLTLGRAPTK</sequence>
<evidence type="ECO:0000256" key="2">
    <source>
        <dbReference type="SAM" id="Phobius"/>
    </source>
</evidence>
<dbReference type="EMBL" id="JAMZMH010000006">
    <property type="protein sequence ID" value="MDT0248794.1"/>
    <property type="molecule type" value="Genomic_DNA"/>
</dbReference>
<keyword evidence="2" id="KW-0472">Membrane</keyword>
<feature type="compositionally biased region" description="Low complexity" evidence="1">
    <location>
        <begin position="32"/>
        <end position="41"/>
    </location>
</feature>
<gene>
    <name evidence="4" type="ORF">RMW62_06825</name>
</gene>
<accession>A0AAE4G3Z3</accession>
<keyword evidence="2" id="KW-1133">Transmembrane helix</keyword>
<feature type="region of interest" description="Disordered" evidence="1">
    <location>
        <begin position="22"/>
        <end position="41"/>
    </location>
</feature>
<keyword evidence="2" id="KW-0812">Transmembrane</keyword>
<evidence type="ECO:0000313" key="4">
    <source>
        <dbReference type="EMBL" id="MDT0248794.1"/>
    </source>
</evidence>
<dbReference type="Pfam" id="PF16116">
    <property type="entry name" value="DUF4832"/>
    <property type="match status" value="1"/>
</dbReference>
<dbReference type="Gene3D" id="3.20.20.80">
    <property type="entry name" value="Glycosidases"/>
    <property type="match status" value="1"/>
</dbReference>
<feature type="transmembrane region" description="Helical" evidence="2">
    <location>
        <begin position="64"/>
        <end position="81"/>
    </location>
</feature>
<dbReference type="Proteomes" id="UP001180729">
    <property type="component" value="Unassembled WGS sequence"/>
</dbReference>
<comment type="caution">
    <text evidence="4">The sequence shown here is derived from an EMBL/GenBank/DDBJ whole genome shotgun (WGS) entry which is preliminary data.</text>
</comment>
<proteinExistence type="predicted"/>